<name>A0A5A9W0V6_9GAMM</name>
<dbReference type="PANTHER" id="PTHR38075:SF1">
    <property type="entry name" value="DUF4139 DOMAIN-CONTAINING PROTEIN"/>
    <property type="match status" value="1"/>
</dbReference>
<accession>A0A5A9W0V6</accession>
<evidence type="ECO:0000313" key="2">
    <source>
        <dbReference type="EMBL" id="KAA0874124.1"/>
    </source>
</evidence>
<dbReference type="OrthoDB" id="9808067at2"/>
<organism evidence="2 3">
    <name type="scientific">Nitrincola tapanii</name>
    <dbReference type="NCBI Taxonomy" id="1708751"/>
    <lineage>
        <taxon>Bacteria</taxon>
        <taxon>Pseudomonadati</taxon>
        <taxon>Pseudomonadota</taxon>
        <taxon>Gammaproteobacteria</taxon>
        <taxon>Oceanospirillales</taxon>
        <taxon>Oceanospirillaceae</taxon>
        <taxon>Nitrincola</taxon>
    </lineage>
</organism>
<keyword evidence="3" id="KW-1185">Reference proteome</keyword>
<sequence length="477" mass="52389">MYSLTLAPGFRGFLSKALPLSLICLAAQAQALTLSSQGQSLTLTLYNQDLALIQDQRPLPKLPANTQVWLEGVSPQLQAETLRIQGAGQLLEQSLVFNPLNYSNLLEAHLGKTLELARLNPVSGQETQRQVELLSLEGQQALVRENNQIESIPLNTGAWRFIFKDIPQHLSPQPQLSFTSAGTSEAGQASFSYLTSGLGWSMDYVLSLSAKGDSLAVEGLASLYNQTGLDIEKAQVRLMAGDIQRPQPGPEMMLRAAAMSADALGSAAVEPSSIQDYYLYRLPQTLSLRHQERKQLPLIQHSALPAQVLYQHEFHLGPYQDAQRHRAQPDILLSFKAPKLPQSNSPMPAGQARVFRTDTQGELQFIGGGHLPNLASGEEARLQLGKAMDLNLTRRQTLFSDGFDAVITEHEITLNNSGTEGRRVDLSALFGQEWSLQKSSHPMQMDESGRLRASMTVPAGGSEILKFSVSMKKRINR</sequence>
<dbReference type="Proteomes" id="UP000325302">
    <property type="component" value="Unassembled WGS sequence"/>
</dbReference>
<dbReference type="PANTHER" id="PTHR38075">
    <property type="entry name" value="DUF4139 DOMAIN-CONTAINING PROTEIN"/>
    <property type="match status" value="1"/>
</dbReference>
<evidence type="ECO:0008006" key="4">
    <source>
        <dbReference type="Google" id="ProtNLM"/>
    </source>
</evidence>
<reference evidence="2 3" key="1">
    <citation type="submission" date="2019-03" db="EMBL/GenBank/DDBJ databases">
        <title>Nitrincola sp. nov. isolated from an Indian soda lake.</title>
        <authorList>
            <person name="Joshi A."/>
            <person name="Thite S.V."/>
            <person name="Joseph N."/>
            <person name="Dhotre D."/>
            <person name="Moorthy M."/>
            <person name="Shouche Y.S."/>
        </authorList>
    </citation>
    <scope>NUCLEOTIDE SEQUENCE [LARGE SCALE GENOMIC DNA]</scope>
    <source>
        <strain evidence="2 3">MEB193</strain>
    </source>
</reference>
<comment type="caution">
    <text evidence="2">The sequence shown here is derived from an EMBL/GenBank/DDBJ whole genome shotgun (WGS) entry which is preliminary data.</text>
</comment>
<protein>
    <recommendedName>
        <fullName evidence="4">DUF4139 domain-containing protein</fullName>
    </recommendedName>
</protein>
<evidence type="ECO:0000313" key="3">
    <source>
        <dbReference type="Proteomes" id="UP000325302"/>
    </source>
</evidence>
<gene>
    <name evidence="2" type="ORF">E1H14_10125</name>
</gene>
<keyword evidence="1" id="KW-0732">Signal</keyword>
<evidence type="ECO:0000256" key="1">
    <source>
        <dbReference type="SAM" id="SignalP"/>
    </source>
</evidence>
<dbReference type="RefSeq" id="WP_149391356.1">
    <property type="nucleotide sequence ID" value="NZ_SMRS01000007.1"/>
</dbReference>
<dbReference type="EMBL" id="SMRS01000007">
    <property type="protein sequence ID" value="KAA0874124.1"/>
    <property type="molecule type" value="Genomic_DNA"/>
</dbReference>
<dbReference type="AlphaFoldDB" id="A0A5A9W0V6"/>
<proteinExistence type="predicted"/>
<feature type="signal peptide" evidence="1">
    <location>
        <begin position="1"/>
        <end position="31"/>
    </location>
</feature>
<feature type="chain" id="PRO_5023089101" description="DUF4139 domain-containing protein" evidence="1">
    <location>
        <begin position="32"/>
        <end position="477"/>
    </location>
</feature>